<accession>A0A1I1GFV8</accession>
<reference evidence="2" key="1">
    <citation type="submission" date="2016-10" db="EMBL/GenBank/DDBJ databases">
        <authorList>
            <person name="Varghese N."/>
            <person name="Submissions S."/>
        </authorList>
    </citation>
    <scope>NUCLEOTIDE SEQUENCE [LARGE SCALE GENOMIC DNA]</scope>
    <source>
        <strain evidence="2">DSM 13078</strain>
    </source>
</reference>
<dbReference type="InterPro" id="IPR037914">
    <property type="entry name" value="SpoVT-AbrB_sf"/>
</dbReference>
<organism evidence="1 2">
    <name type="scientific">Natronobacterium haloterrestre</name>
    <name type="common">Halobiforma haloterrestris</name>
    <dbReference type="NCBI Taxonomy" id="148448"/>
    <lineage>
        <taxon>Archaea</taxon>
        <taxon>Methanobacteriati</taxon>
        <taxon>Methanobacteriota</taxon>
        <taxon>Stenosarchaea group</taxon>
        <taxon>Halobacteria</taxon>
        <taxon>Halobacteriales</taxon>
        <taxon>Natrialbaceae</taxon>
        <taxon>Natronobacterium</taxon>
    </lineage>
</organism>
<evidence type="ECO:0008006" key="3">
    <source>
        <dbReference type="Google" id="ProtNLM"/>
    </source>
</evidence>
<evidence type="ECO:0000313" key="1">
    <source>
        <dbReference type="EMBL" id="SFC08060.1"/>
    </source>
</evidence>
<evidence type="ECO:0000313" key="2">
    <source>
        <dbReference type="Proteomes" id="UP000199161"/>
    </source>
</evidence>
<dbReference type="EMBL" id="FOKW01000004">
    <property type="protein sequence ID" value="SFC08060.1"/>
    <property type="molecule type" value="Genomic_DNA"/>
</dbReference>
<dbReference type="OrthoDB" id="28233at2157"/>
<sequence length="81" mass="9062">MSAETDGQGRLYIPKDVREKYGEKYHIVTYEDRIELVPVADDPLAAVREAAGELRDASIDDIRADIEAEGKAEARKKGDDR</sequence>
<name>A0A1I1GFV8_NATHA</name>
<dbReference type="RefSeq" id="WP_089787538.1">
    <property type="nucleotide sequence ID" value="NZ_FOKW01000004.1"/>
</dbReference>
<proteinExistence type="predicted"/>
<gene>
    <name evidence="1" type="ORF">SAMN05444422_104163</name>
</gene>
<dbReference type="Proteomes" id="UP000199161">
    <property type="component" value="Unassembled WGS sequence"/>
</dbReference>
<dbReference type="SUPFAM" id="SSF89447">
    <property type="entry name" value="AbrB/MazE/MraZ-like"/>
    <property type="match status" value="1"/>
</dbReference>
<dbReference type="AlphaFoldDB" id="A0A1I1GFV8"/>
<protein>
    <recommendedName>
        <fullName evidence="3">SpoVT-AbrB domain-containing protein</fullName>
    </recommendedName>
</protein>
<keyword evidence="2" id="KW-1185">Reference proteome</keyword>